<organism evidence="4 5">
    <name type="scientific">Rhizoctonia solani</name>
    <dbReference type="NCBI Taxonomy" id="456999"/>
    <lineage>
        <taxon>Eukaryota</taxon>
        <taxon>Fungi</taxon>
        <taxon>Dikarya</taxon>
        <taxon>Basidiomycota</taxon>
        <taxon>Agaricomycotina</taxon>
        <taxon>Agaricomycetes</taxon>
        <taxon>Cantharellales</taxon>
        <taxon>Ceratobasidiaceae</taxon>
        <taxon>Rhizoctonia</taxon>
    </lineage>
</organism>
<dbReference type="InterPro" id="IPR027417">
    <property type="entry name" value="P-loop_NTPase"/>
</dbReference>
<accession>A0A8H3E8H1</accession>
<reference evidence="4" key="1">
    <citation type="submission" date="2021-01" db="EMBL/GenBank/DDBJ databases">
        <authorList>
            <person name="Kaushik A."/>
        </authorList>
    </citation>
    <scope>NUCLEOTIDE SEQUENCE</scope>
    <source>
        <strain evidence="4">AG5</strain>
    </source>
</reference>
<keyword evidence="2" id="KW-0175">Coiled coil</keyword>
<dbReference type="Gene3D" id="3.40.50.300">
    <property type="entry name" value="P-loop containing nucleotide triphosphate hydrolases"/>
    <property type="match status" value="1"/>
</dbReference>
<dbReference type="EMBL" id="CAJNJQ010002482">
    <property type="protein sequence ID" value="CAE7177132.1"/>
    <property type="molecule type" value="Genomic_DNA"/>
</dbReference>
<dbReference type="SUPFAM" id="SSF52540">
    <property type="entry name" value="P-loop containing nucleoside triphosphate hydrolases"/>
    <property type="match status" value="1"/>
</dbReference>
<evidence type="ECO:0000256" key="2">
    <source>
        <dbReference type="SAM" id="Coils"/>
    </source>
</evidence>
<keyword evidence="1" id="KW-0547">Nucleotide-binding</keyword>
<gene>
    <name evidence="4" type="ORF">RDB_LOCUS112989</name>
</gene>
<sequence>MLEICYSKIQSTMPVEAIIPDSDDWETVTKPRTPGQDTEPEIPNVLPRRSVVKLPQNKQVITILLVGETGSGKTSFLSLFLNLLQGNGPFELEDQHCAEVESGLDKTQSQTSDAKLYTFDTANGVKFQIIDTPGLADTRGIEENKKHKEKIFKAIKDLITRIDGIMLVANGRNERVSASTNYTLQTLATLFPRSIKDNIGILLTNVEPYGGGKNFQMSCLPVDLREASCWCIDNPLSTYKNYWGRIKDLTESDRNKSKQANKLKAGYEETVECLDNWLEWLGTREAMPTTAIIELYHKSTEIESRLFGTTLSLENLSQLRTKLQDLIRDVKAVEENQVSLTRVLKRESPMLWELVETSDYNTICLTPDCRSNCHLQCTLELSEPQGLGGWCRVFKTLGVPNRLIPLRGDSSATCSRCKHQASEHRNYRRLFKESPSRIYEGAFCKLQYAEASAETYREAISRIEKKIETVEQSIEESKREIPRLVEEMNSISLSPNYAGYIRSAIQLLEIRKKYLESQPDSDGELSVLDQGMMAFKGHLVFMKDAAATQVASASSGIATIGRRALNETRKLVVSQGELVTAAVEQLLPGRNMVS</sequence>
<name>A0A8H3E8H1_9AGAM</name>
<evidence type="ECO:0000313" key="4">
    <source>
        <dbReference type="EMBL" id="CAE7177132.1"/>
    </source>
</evidence>
<dbReference type="GO" id="GO:0005525">
    <property type="term" value="F:GTP binding"/>
    <property type="evidence" value="ECO:0007669"/>
    <property type="project" value="InterPro"/>
</dbReference>
<dbReference type="PANTHER" id="PTHR32046">
    <property type="entry name" value="G DOMAIN-CONTAINING PROTEIN"/>
    <property type="match status" value="1"/>
</dbReference>
<feature type="domain" description="AIG1-type G" evidence="3">
    <location>
        <begin position="62"/>
        <end position="212"/>
    </location>
</feature>
<dbReference type="Proteomes" id="UP000663827">
    <property type="component" value="Unassembled WGS sequence"/>
</dbReference>
<protein>
    <recommendedName>
        <fullName evidence="3">AIG1-type G domain-containing protein</fullName>
    </recommendedName>
</protein>
<comment type="caution">
    <text evidence="4">The sequence shown here is derived from an EMBL/GenBank/DDBJ whole genome shotgun (WGS) entry which is preliminary data.</text>
</comment>
<dbReference type="InterPro" id="IPR006703">
    <property type="entry name" value="G_AIG1"/>
</dbReference>
<proteinExistence type="predicted"/>
<evidence type="ECO:0000256" key="1">
    <source>
        <dbReference type="ARBA" id="ARBA00022741"/>
    </source>
</evidence>
<dbReference type="AlphaFoldDB" id="A0A8H3E8H1"/>
<evidence type="ECO:0000259" key="3">
    <source>
        <dbReference type="Pfam" id="PF04548"/>
    </source>
</evidence>
<evidence type="ECO:0000313" key="5">
    <source>
        <dbReference type="Proteomes" id="UP000663827"/>
    </source>
</evidence>
<dbReference type="Pfam" id="PF04548">
    <property type="entry name" value="AIG1"/>
    <property type="match status" value="1"/>
</dbReference>
<dbReference type="PANTHER" id="PTHR32046:SF12">
    <property type="entry name" value="AIG1-TYPE G DOMAIN-CONTAINING PROTEIN"/>
    <property type="match status" value="1"/>
</dbReference>
<feature type="coiled-coil region" evidence="2">
    <location>
        <begin position="446"/>
        <end position="487"/>
    </location>
</feature>